<dbReference type="SUPFAM" id="SSF50998">
    <property type="entry name" value="Quinoprotein alcohol dehydrogenase-like"/>
    <property type="match status" value="1"/>
</dbReference>
<reference evidence="18" key="2">
    <citation type="submission" date="2021-04" db="EMBL/GenBank/DDBJ databases">
        <authorList>
            <person name="Zhang T."/>
            <person name="Zhang Y."/>
            <person name="Lu D."/>
            <person name="Zuo D."/>
            <person name="Du Z."/>
        </authorList>
    </citation>
    <scope>NUCLEOTIDE SEQUENCE</scope>
    <source>
        <strain evidence="18">JR1</strain>
    </source>
</reference>
<keyword evidence="13" id="KW-0812">Transmembrane</keyword>
<accession>A0A941IXP9</accession>
<dbReference type="Proteomes" id="UP000679220">
    <property type="component" value="Unassembled WGS sequence"/>
</dbReference>
<dbReference type="InterPro" id="IPR015943">
    <property type="entry name" value="WD40/YVTN_repeat-like_dom_sf"/>
</dbReference>
<dbReference type="PANTHER" id="PTHR43547:SF2">
    <property type="entry name" value="HYBRID SIGNAL TRANSDUCTION HISTIDINE KINASE C"/>
    <property type="match status" value="1"/>
</dbReference>
<evidence type="ECO:0000256" key="6">
    <source>
        <dbReference type="ARBA" id="ARBA00022777"/>
    </source>
</evidence>
<dbReference type="Gene3D" id="3.40.50.2300">
    <property type="match status" value="1"/>
</dbReference>
<dbReference type="GO" id="GO:0003700">
    <property type="term" value="F:DNA-binding transcription factor activity"/>
    <property type="evidence" value="ECO:0007669"/>
    <property type="project" value="InterPro"/>
</dbReference>
<dbReference type="PROSITE" id="PS50109">
    <property type="entry name" value="HIS_KIN"/>
    <property type="match status" value="1"/>
</dbReference>
<dbReference type="SUPFAM" id="SSF52172">
    <property type="entry name" value="CheY-like"/>
    <property type="match status" value="1"/>
</dbReference>
<dbReference type="InterPro" id="IPR011110">
    <property type="entry name" value="Reg_prop"/>
</dbReference>
<evidence type="ECO:0000256" key="10">
    <source>
        <dbReference type="ARBA" id="ARBA00023125"/>
    </source>
</evidence>
<dbReference type="SUPFAM" id="SSF46689">
    <property type="entry name" value="Homeodomain-like"/>
    <property type="match status" value="1"/>
</dbReference>
<evidence type="ECO:0000256" key="2">
    <source>
        <dbReference type="ARBA" id="ARBA00012438"/>
    </source>
</evidence>
<dbReference type="EMBL" id="JAGTAR010000017">
    <property type="protein sequence ID" value="MBR8536265.1"/>
    <property type="molecule type" value="Genomic_DNA"/>
</dbReference>
<dbReference type="CDD" id="cd00082">
    <property type="entry name" value="HisKA"/>
    <property type="match status" value="1"/>
</dbReference>
<reference evidence="18" key="1">
    <citation type="journal article" date="2018" name="Int. J. Syst. Evol. Microbiol.">
        <title>Carboxylicivirga sediminis sp. nov., isolated from coastal sediment.</title>
        <authorList>
            <person name="Wang F.Q."/>
            <person name="Ren L.H."/>
            <person name="Zou R.J."/>
            <person name="Sun Y.Z."/>
            <person name="Liu X.J."/>
            <person name="Jiang F."/>
            <person name="Liu L.J."/>
        </authorList>
    </citation>
    <scope>NUCLEOTIDE SEQUENCE</scope>
    <source>
        <strain evidence="18">JR1</strain>
    </source>
</reference>
<dbReference type="InterPro" id="IPR018060">
    <property type="entry name" value="HTH_AraC"/>
</dbReference>
<keyword evidence="9" id="KW-0805">Transcription regulation</keyword>
<dbReference type="PANTHER" id="PTHR43547">
    <property type="entry name" value="TWO-COMPONENT HISTIDINE KINASE"/>
    <property type="match status" value="1"/>
</dbReference>
<dbReference type="InterPro" id="IPR003661">
    <property type="entry name" value="HisK_dim/P_dom"/>
</dbReference>
<dbReference type="FunFam" id="3.30.565.10:FF:000037">
    <property type="entry name" value="Hybrid sensor histidine kinase/response regulator"/>
    <property type="match status" value="1"/>
</dbReference>
<dbReference type="InterPro" id="IPR013783">
    <property type="entry name" value="Ig-like_fold"/>
</dbReference>
<keyword evidence="13" id="KW-0472">Membrane</keyword>
<dbReference type="SMART" id="SM00387">
    <property type="entry name" value="HATPase_c"/>
    <property type="match status" value="1"/>
</dbReference>
<dbReference type="PRINTS" id="PR00344">
    <property type="entry name" value="BCTRLSENSOR"/>
</dbReference>
<keyword evidence="13" id="KW-1133">Transmembrane helix</keyword>
<dbReference type="PROSITE" id="PS01124">
    <property type="entry name" value="HTH_ARAC_FAMILY_2"/>
    <property type="match status" value="1"/>
</dbReference>
<dbReference type="Pfam" id="PF07495">
    <property type="entry name" value="Y_Y_Y"/>
    <property type="match status" value="1"/>
</dbReference>
<keyword evidence="11" id="KW-0804">Transcription</keyword>
<evidence type="ECO:0000256" key="9">
    <source>
        <dbReference type="ARBA" id="ARBA00023015"/>
    </source>
</evidence>
<evidence type="ECO:0000256" key="11">
    <source>
        <dbReference type="ARBA" id="ARBA00023163"/>
    </source>
</evidence>
<dbReference type="Pfam" id="PF00072">
    <property type="entry name" value="Response_reg"/>
    <property type="match status" value="1"/>
</dbReference>
<dbReference type="SMART" id="SM00388">
    <property type="entry name" value="HisKA"/>
    <property type="match status" value="1"/>
</dbReference>
<dbReference type="Gene3D" id="2.60.40.10">
    <property type="entry name" value="Immunoglobulins"/>
    <property type="match status" value="1"/>
</dbReference>
<evidence type="ECO:0000256" key="1">
    <source>
        <dbReference type="ARBA" id="ARBA00000085"/>
    </source>
</evidence>
<feature type="domain" description="Response regulatory" evidence="17">
    <location>
        <begin position="1107"/>
        <end position="1222"/>
    </location>
</feature>
<comment type="catalytic activity">
    <reaction evidence="1">
        <text>ATP + protein L-histidine = ADP + protein N-phospho-L-histidine.</text>
        <dbReference type="EC" id="2.7.13.3"/>
    </reaction>
</comment>
<dbReference type="InterPro" id="IPR036890">
    <property type="entry name" value="HATPase_C_sf"/>
</dbReference>
<keyword evidence="19" id="KW-1185">Reference proteome</keyword>
<dbReference type="InterPro" id="IPR001789">
    <property type="entry name" value="Sig_transdc_resp-reg_receiver"/>
</dbReference>
<feature type="chain" id="PRO_5037781475" description="histidine kinase" evidence="14">
    <location>
        <begin position="29"/>
        <end position="1358"/>
    </location>
</feature>
<evidence type="ECO:0000256" key="7">
    <source>
        <dbReference type="ARBA" id="ARBA00022840"/>
    </source>
</evidence>
<evidence type="ECO:0000256" key="5">
    <source>
        <dbReference type="ARBA" id="ARBA00022741"/>
    </source>
</evidence>
<feature type="modified residue" description="4-aspartylphosphate" evidence="12">
    <location>
        <position position="1155"/>
    </location>
</feature>
<proteinExistence type="predicted"/>
<evidence type="ECO:0000256" key="14">
    <source>
        <dbReference type="SAM" id="SignalP"/>
    </source>
</evidence>
<comment type="caution">
    <text evidence="18">The sequence shown here is derived from an EMBL/GenBank/DDBJ whole genome shotgun (WGS) entry which is preliminary data.</text>
</comment>
<keyword evidence="14" id="KW-0732">Signal</keyword>
<keyword evidence="8" id="KW-0902">Two-component regulatory system</keyword>
<dbReference type="GO" id="GO:0043565">
    <property type="term" value="F:sequence-specific DNA binding"/>
    <property type="evidence" value="ECO:0007669"/>
    <property type="project" value="InterPro"/>
</dbReference>
<dbReference type="GO" id="GO:0000155">
    <property type="term" value="F:phosphorelay sensor kinase activity"/>
    <property type="evidence" value="ECO:0007669"/>
    <property type="project" value="InterPro"/>
</dbReference>
<dbReference type="SMART" id="SM00342">
    <property type="entry name" value="HTH_ARAC"/>
    <property type="match status" value="1"/>
</dbReference>
<dbReference type="InterPro" id="IPR011047">
    <property type="entry name" value="Quinoprotein_ADH-like_sf"/>
</dbReference>
<dbReference type="InterPro" id="IPR004358">
    <property type="entry name" value="Sig_transdc_His_kin-like_C"/>
</dbReference>
<dbReference type="InterPro" id="IPR011006">
    <property type="entry name" value="CheY-like_superfamily"/>
</dbReference>
<evidence type="ECO:0000256" key="13">
    <source>
        <dbReference type="SAM" id="Phobius"/>
    </source>
</evidence>
<dbReference type="InterPro" id="IPR011123">
    <property type="entry name" value="Y_Y_Y"/>
</dbReference>
<evidence type="ECO:0000259" key="15">
    <source>
        <dbReference type="PROSITE" id="PS01124"/>
    </source>
</evidence>
<dbReference type="Gene3D" id="1.10.287.130">
    <property type="match status" value="1"/>
</dbReference>
<dbReference type="Pfam" id="PF00512">
    <property type="entry name" value="HisKA"/>
    <property type="match status" value="1"/>
</dbReference>
<evidence type="ECO:0000313" key="18">
    <source>
        <dbReference type="EMBL" id="MBR8536265.1"/>
    </source>
</evidence>
<dbReference type="InterPro" id="IPR018062">
    <property type="entry name" value="HTH_AraC-typ_CS"/>
</dbReference>
<keyword evidence="5" id="KW-0547">Nucleotide-binding</keyword>
<dbReference type="Gene3D" id="1.10.10.60">
    <property type="entry name" value="Homeodomain-like"/>
    <property type="match status" value="1"/>
</dbReference>
<evidence type="ECO:0000256" key="4">
    <source>
        <dbReference type="ARBA" id="ARBA00022679"/>
    </source>
</evidence>
<dbReference type="SMART" id="SM00448">
    <property type="entry name" value="REC"/>
    <property type="match status" value="1"/>
</dbReference>
<dbReference type="GO" id="GO:0005524">
    <property type="term" value="F:ATP binding"/>
    <property type="evidence" value="ECO:0007669"/>
    <property type="project" value="UniProtKB-KW"/>
</dbReference>
<dbReference type="EC" id="2.7.13.3" evidence="2"/>
<evidence type="ECO:0000256" key="3">
    <source>
        <dbReference type="ARBA" id="ARBA00022553"/>
    </source>
</evidence>
<dbReference type="PROSITE" id="PS50110">
    <property type="entry name" value="RESPONSE_REGULATORY"/>
    <property type="match status" value="1"/>
</dbReference>
<dbReference type="Pfam" id="PF12833">
    <property type="entry name" value="HTH_18"/>
    <property type="match status" value="1"/>
</dbReference>
<evidence type="ECO:0000313" key="19">
    <source>
        <dbReference type="Proteomes" id="UP000679220"/>
    </source>
</evidence>
<dbReference type="InterPro" id="IPR005467">
    <property type="entry name" value="His_kinase_dom"/>
</dbReference>
<keyword evidence="6" id="KW-0418">Kinase</keyword>
<evidence type="ECO:0000259" key="17">
    <source>
        <dbReference type="PROSITE" id="PS50110"/>
    </source>
</evidence>
<evidence type="ECO:0000256" key="12">
    <source>
        <dbReference type="PROSITE-ProRule" id="PRU00169"/>
    </source>
</evidence>
<sequence length="1358" mass="154619">MMQQKVLKTILNIIIVFISLNNTTNSNASELANFIHLTAEVGRKQTIITNVVEDSLGYLWMESKMGILRFDGYDYKHYSNNQIFGFDGYTSSILGITKDSKGQIWFVAKNGKISKLLNSEHFEQYRLGYVHLKDKSELTCMQMTEKRLWIGTNRGAVLGLNLKDSSNITFDIHTPNESIISVSKANNNTIWFSTNKGRVFNGNLSTKEFVELKLPRSNQYNNVMLTTDINGNLWIGTELFGLYFYDTKSSTFKQFNNKSNASRLVPSNMIITIFNDRQGIIWAGTDGGGLYRIDPQTHNLKVYNHSKANQFSLQSNTVIGISQSKNDDIWVFTNYGNINILPAESSTIGYHSGSISGSPSRILSVLKTRSNRLWLGTDGEGITIIDENGVPQRQYLAGSKTANGLPGNYIQAMQEDKQGNIWIGTYLNGLAIYDDKAGIFSHVPTSNYTDQPSTDIRSLYIDKQERVWAGSNTGIFIFSKDAKQLAYFPKNKNGLIGDIAEVFMEDENSNIWIGMYGGGIAQFNEAEDLNKSTFINHNISISNNPAGNSVYNGVADKLGNLYLINSNSELIKFNIASKKIVPIEGFTNDKLSQVLSIIMTDKDNIWTSRTDGIAHIDLANKEYYKYTQKSGALKGGYLTGSVYNDKNKILYFGGVDGVNFFDPSLMKTQRTKHHLYINHLTIINRDAQQLIPNQLTEGIEHLESITLKPNHNSFTIQFSVIDDYLEPDYYYAYRLKGFDNNWMANDNQRTATYTNIPPGEYTFEVKAGSTRNEWDIAPQSLTIKILTPIGFRWWAITLYIILAVVIGYFIIRYFLLWTRLKRKLMMEEWQNEKNKEVYAMKMNFFAKMSHEIQTPLTLILSPLENMIDRAEGNLLLSQRLKIIRNNAKRLSKIAYELATIRNKEVGKLKIKASRNNLAQEIDNIALSFTEQAQYKRINFNIEGVSNQEIWVWYDKDKIEHVVYNLLTNAFKFTQPEGEITLTISEDTSLNAAVITVSDTGIGIPQKDLQKVFDLFYQSPDGERIGGTGIGLALCNELVALHKGEINVRSQVNKGTTVTISLPLGNQHFGNEEIVPVQVENKNFVQTKIETSDNQRVEQPTNDKNKKNIMLVEDNYEMLMFLEDSFRPDYNVCSVQNGKEALSSIGKFTPDIIISDVMMPLMDGITLCKTLKQQKNTRHIPIILLTTKHAVSSKLEGLKFGAIEYINKPFIVKELLLKVNNILSSQENLIEKYRTDILTNSKEIEVDSPDEVFLESILRELENNFEDPDFRLEELASKLNMSYSNIYRKFQTLTGKTLVDFLRSFRLQKAASLLEKYNFTIAEIAFRVGFNDPKYFSKCFKKEYQKTPREYKTDSKQDY</sequence>
<gene>
    <name evidence="18" type="ORF">KDU71_11905</name>
</gene>
<dbReference type="Gene3D" id="3.30.565.10">
    <property type="entry name" value="Histidine kinase-like ATPase, C-terminal domain"/>
    <property type="match status" value="1"/>
</dbReference>
<feature type="signal peptide" evidence="14">
    <location>
        <begin position="1"/>
        <end position="28"/>
    </location>
</feature>
<evidence type="ECO:0000256" key="8">
    <source>
        <dbReference type="ARBA" id="ARBA00023012"/>
    </source>
</evidence>
<feature type="domain" description="Histidine kinase" evidence="16">
    <location>
        <begin position="847"/>
        <end position="1065"/>
    </location>
</feature>
<name>A0A941IXP9_9BACT</name>
<feature type="transmembrane region" description="Helical" evidence="13">
    <location>
        <begin position="793"/>
        <end position="815"/>
    </location>
</feature>
<dbReference type="RefSeq" id="WP_212191211.1">
    <property type="nucleotide sequence ID" value="NZ_JAGTAR010000017.1"/>
</dbReference>
<dbReference type="InterPro" id="IPR003594">
    <property type="entry name" value="HATPase_dom"/>
</dbReference>
<keyword evidence="10" id="KW-0238">DNA-binding</keyword>
<keyword evidence="4" id="KW-0808">Transferase</keyword>
<dbReference type="PROSITE" id="PS00041">
    <property type="entry name" value="HTH_ARAC_FAMILY_1"/>
    <property type="match status" value="1"/>
</dbReference>
<keyword evidence="7" id="KW-0067">ATP-binding</keyword>
<dbReference type="SUPFAM" id="SSF47384">
    <property type="entry name" value="Homodimeric domain of signal transducing histidine kinase"/>
    <property type="match status" value="1"/>
</dbReference>
<dbReference type="Gene3D" id="2.130.10.10">
    <property type="entry name" value="YVTN repeat-like/Quinoprotein amine dehydrogenase"/>
    <property type="match status" value="2"/>
</dbReference>
<dbReference type="Pfam" id="PF02518">
    <property type="entry name" value="HATPase_c"/>
    <property type="match status" value="1"/>
</dbReference>
<protein>
    <recommendedName>
        <fullName evidence="2">histidine kinase</fullName>
        <ecNumber evidence="2">2.7.13.3</ecNumber>
    </recommendedName>
</protein>
<dbReference type="InterPro" id="IPR036097">
    <property type="entry name" value="HisK_dim/P_sf"/>
</dbReference>
<dbReference type="SUPFAM" id="SSF55874">
    <property type="entry name" value="ATPase domain of HSP90 chaperone/DNA topoisomerase II/histidine kinase"/>
    <property type="match status" value="1"/>
</dbReference>
<dbReference type="SUPFAM" id="SSF63829">
    <property type="entry name" value="Calcium-dependent phosphotriesterase"/>
    <property type="match status" value="2"/>
</dbReference>
<dbReference type="InterPro" id="IPR009057">
    <property type="entry name" value="Homeodomain-like_sf"/>
</dbReference>
<evidence type="ECO:0000259" key="16">
    <source>
        <dbReference type="PROSITE" id="PS50109"/>
    </source>
</evidence>
<organism evidence="18 19">
    <name type="scientific">Carboxylicivirga sediminis</name>
    <dbReference type="NCBI Taxonomy" id="2006564"/>
    <lineage>
        <taxon>Bacteria</taxon>
        <taxon>Pseudomonadati</taxon>
        <taxon>Bacteroidota</taxon>
        <taxon>Bacteroidia</taxon>
        <taxon>Marinilabiliales</taxon>
        <taxon>Marinilabiliaceae</taxon>
        <taxon>Carboxylicivirga</taxon>
    </lineage>
</organism>
<keyword evidence="3 12" id="KW-0597">Phosphoprotein</keyword>
<feature type="domain" description="HTH araC/xylS-type" evidence="15">
    <location>
        <begin position="1254"/>
        <end position="1353"/>
    </location>
</feature>
<dbReference type="Pfam" id="PF07494">
    <property type="entry name" value="Reg_prop"/>
    <property type="match status" value="2"/>
</dbReference>